<evidence type="ECO:0000313" key="2">
    <source>
        <dbReference type="EMBL" id="KRY86973.1"/>
    </source>
</evidence>
<dbReference type="AlphaFoldDB" id="A0A0V1FLT0"/>
<dbReference type="Proteomes" id="UP000054995">
    <property type="component" value="Unassembled WGS sequence"/>
</dbReference>
<protein>
    <submittedName>
        <fullName evidence="2">Uncharacterized protein</fullName>
    </submittedName>
</protein>
<evidence type="ECO:0000256" key="1">
    <source>
        <dbReference type="SAM" id="MobiDB-lite"/>
    </source>
</evidence>
<proteinExistence type="predicted"/>
<name>A0A0V1FLT0_TRIPS</name>
<dbReference type="EMBL" id="JYDT01000063">
    <property type="protein sequence ID" value="KRY86973.1"/>
    <property type="molecule type" value="Genomic_DNA"/>
</dbReference>
<feature type="region of interest" description="Disordered" evidence="1">
    <location>
        <begin position="1"/>
        <end position="44"/>
    </location>
</feature>
<evidence type="ECO:0000313" key="3">
    <source>
        <dbReference type="Proteomes" id="UP000054995"/>
    </source>
</evidence>
<organism evidence="2 3">
    <name type="scientific">Trichinella pseudospiralis</name>
    <name type="common">Parasitic roundworm</name>
    <dbReference type="NCBI Taxonomy" id="6337"/>
    <lineage>
        <taxon>Eukaryota</taxon>
        <taxon>Metazoa</taxon>
        <taxon>Ecdysozoa</taxon>
        <taxon>Nematoda</taxon>
        <taxon>Enoplea</taxon>
        <taxon>Dorylaimia</taxon>
        <taxon>Trichinellida</taxon>
        <taxon>Trichinellidae</taxon>
        <taxon>Trichinella</taxon>
    </lineage>
</organism>
<accession>A0A0V1FLT0</accession>
<gene>
    <name evidence="2" type="ORF">T4D_12899</name>
</gene>
<feature type="compositionally biased region" description="Basic and acidic residues" evidence="1">
    <location>
        <begin position="1"/>
        <end position="12"/>
    </location>
</feature>
<reference evidence="2 3" key="1">
    <citation type="submission" date="2015-01" db="EMBL/GenBank/DDBJ databases">
        <title>Evolution of Trichinella species and genotypes.</title>
        <authorList>
            <person name="Korhonen P.K."/>
            <person name="Edoardo P."/>
            <person name="Giuseppe L.R."/>
            <person name="Gasser R.B."/>
        </authorList>
    </citation>
    <scope>NUCLEOTIDE SEQUENCE [LARGE SCALE GENOMIC DNA]</scope>
    <source>
        <strain evidence="2">ISS470</strain>
    </source>
</reference>
<sequence length="91" mass="10038">MPSLKREAERRGKAAANTRPSTNSGGRANSLAEETDEPACGSGSRGILHRTHLIVCQRIFRKTRETTFDNFSPTDQIIPEWVVTSPPLDAM</sequence>
<comment type="caution">
    <text evidence="2">The sequence shown here is derived from an EMBL/GenBank/DDBJ whole genome shotgun (WGS) entry which is preliminary data.</text>
</comment>
<feature type="compositionally biased region" description="Polar residues" evidence="1">
    <location>
        <begin position="18"/>
        <end position="27"/>
    </location>
</feature>
<keyword evidence="3" id="KW-1185">Reference proteome</keyword>